<sequence length="78" mass="8681">MIQKIKAYIQSELTGDSNLTLSEDDDLLGSGIIDSMGIMKLVAFIEKEADIKVSPGEMVIENFKNLNAIEEYLKSKQD</sequence>
<dbReference type="PROSITE" id="PS50075">
    <property type="entry name" value="CARRIER"/>
    <property type="match status" value="1"/>
</dbReference>
<dbReference type="EMBL" id="JAKLWS010000044">
    <property type="protein sequence ID" value="MCG2590807.1"/>
    <property type="molecule type" value="Genomic_DNA"/>
</dbReference>
<name>A0ABS9KIX1_9BACT</name>
<protein>
    <submittedName>
        <fullName evidence="2">Acyl carrier protein</fullName>
    </submittedName>
</protein>
<evidence type="ECO:0000313" key="2">
    <source>
        <dbReference type="EMBL" id="MCG2590807.1"/>
    </source>
</evidence>
<dbReference type="SUPFAM" id="SSF47336">
    <property type="entry name" value="ACP-like"/>
    <property type="match status" value="1"/>
</dbReference>
<keyword evidence="3" id="KW-1185">Reference proteome</keyword>
<evidence type="ECO:0000259" key="1">
    <source>
        <dbReference type="PROSITE" id="PS50075"/>
    </source>
</evidence>
<evidence type="ECO:0000313" key="3">
    <source>
        <dbReference type="Proteomes" id="UP001165366"/>
    </source>
</evidence>
<dbReference type="Proteomes" id="UP001165366">
    <property type="component" value="Unassembled WGS sequence"/>
</dbReference>
<dbReference type="InterPro" id="IPR009081">
    <property type="entry name" value="PP-bd_ACP"/>
</dbReference>
<comment type="caution">
    <text evidence="2">The sequence shown here is derived from an EMBL/GenBank/DDBJ whole genome shotgun (WGS) entry which is preliminary data.</text>
</comment>
<gene>
    <name evidence="2" type="ORF">L6773_19715</name>
</gene>
<reference evidence="2" key="2">
    <citation type="submission" date="2024-05" db="EMBL/GenBank/DDBJ databases">
        <title>Rhodohalobacter halophilus gen. nov., sp. nov., a moderately halophilic member of the family Balneolaceae.</title>
        <authorList>
            <person name="Xia J."/>
        </authorList>
    </citation>
    <scope>NUCLEOTIDE SEQUENCE</scope>
    <source>
        <strain evidence="2">WB101</strain>
    </source>
</reference>
<organism evidence="2 3">
    <name type="scientific">Rhodohalobacter sulfatireducens</name>
    <dbReference type="NCBI Taxonomy" id="2911366"/>
    <lineage>
        <taxon>Bacteria</taxon>
        <taxon>Pseudomonadati</taxon>
        <taxon>Balneolota</taxon>
        <taxon>Balneolia</taxon>
        <taxon>Balneolales</taxon>
        <taxon>Balneolaceae</taxon>
        <taxon>Rhodohalobacter</taxon>
    </lineage>
</organism>
<dbReference type="InterPro" id="IPR036736">
    <property type="entry name" value="ACP-like_sf"/>
</dbReference>
<dbReference type="Pfam" id="PF00550">
    <property type="entry name" value="PP-binding"/>
    <property type="match status" value="1"/>
</dbReference>
<proteinExistence type="predicted"/>
<accession>A0ABS9KIX1</accession>
<feature type="domain" description="Carrier" evidence="1">
    <location>
        <begin position="1"/>
        <end position="77"/>
    </location>
</feature>
<dbReference type="RefSeq" id="WP_237856291.1">
    <property type="nucleotide sequence ID" value="NZ_JAKLWS010000044.1"/>
</dbReference>
<dbReference type="Gene3D" id="1.10.1200.10">
    <property type="entry name" value="ACP-like"/>
    <property type="match status" value="1"/>
</dbReference>
<reference evidence="2" key="1">
    <citation type="submission" date="2022-01" db="EMBL/GenBank/DDBJ databases">
        <authorList>
            <person name="Wang Y."/>
        </authorList>
    </citation>
    <scope>NUCLEOTIDE SEQUENCE</scope>
    <source>
        <strain evidence="2">WB101</strain>
    </source>
</reference>